<dbReference type="InterPro" id="IPR010920">
    <property type="entry name" value="LSM_dom_sf"/>
</dbReference>
<name>A0A1C4AWS0_9LACO</name>
<dbReference type="Gene3D" id="1.10.287.1260">
    <property type="match status" value="1"/>
</dbReference>
<protein>
    <submittedName>
        <fullName evidence="10">MscS family membrane protein</fullName>
    </submittedName>
</protein>
<dbReference type="GO" id="GO:0005886">
    <property type="term" value="C:plasma membrane"/>
    <property type="evidence" value="ECO:0007669"/>
    <property type="project" value="UniProtKB-SubCell"/>
</dbReference>
<keyword evidence="3" id="KW-1003">Cell membrane</keyword>
<feature type="transmembrane region" description="Helical" evidence="7">
    <location>
        <begin position="96"/>
        <end position="114"/>
    </location>
</feature>
<sequence length="350" mass="38525">MNILQKWLIDNFDWQAIGLALLIIIVTIIVTKGLVSPVFSQIEKRIPQKFSIWRDILKAFERPAKIALLFAGLNWGLHVAHAPRIILHYANDINKSVLIFSVGYGIYSLMASLADLLRHFGAKVHIEVDSIVMPFLKRTLQFIVMALTVTMILSDWGINVNGVFAGLGLAGLAVSMAAQDPIKNLLGGIIIITEKPFQIGDNIESPSVAGIAEDITFRSTLIRTLDGALVIVPNATLSNEPITNWSRVVTRKIGLTFYLSLDTPTKDIIAASEDTMEKLAQNDHFVEDSAAASISQVLPEGYEFDVSVMLKMSSDTNFANERADVNMTVMRVLANHEIQLAVTTQPIVKS</sequence>
<evidence type="ECO:0000313" key="10">
    <source>
        <dbReference type="EMBL" id="SCB99001.1"/>
    </source>
</evidence>
<reference evidence="11" key="1">
    <citation type="submission" date="2016-08" db="EMBL/GenBank/DDBJ databases">
        <authorList>
            <person name="Varghese N."/>
            <person name="Submissions Spin"/>
        </authorList>
    </citation>
    <scope>NUCLEOTIDE SEQUENCE [LARGE SCALE GENOMIC DNA]</scope>
    <source>
        <strain evidence="11">R-53094</strain>
    </source>
</reference>
<comment type="similarity">
    <text evidence="2">Belongs to the MscS (TC 1.A.23) family.</text>
</comment>
<dbReference type="InterPro" id="IPR023408">
    <property type="entry name" value="MscS_beta-dom_sf"/>
</dbReference>
<evidence type="ECO:0000259" key="8">
    <source>
        <dbReference type="Pfam" id="PF00924"/>
    </source>
</evidence>
<evidence type="ECO:0000256" key="1">
    <source>
        <dbReference type="ARBA" id="ARBA00004651"/>
    </source>
</evidence>
<dbReference type="STRING" id="1505725.GA0061074_10764"/>
<feature type="transmembrane region" description="Helical" evidence="7">
    <location>
        <begin position="135"/>
        <end position="154"/>
    </location>
</feature>
<dbReference type="AlphaFoldDB" id="A0A1C4AWS0"/>
<keyword evidence="6 7" id="KW-0472">Membrane</keyword>
<feature type="transmembrane region" description="Helical" evidence="7">
    <location>
        <begin position="160"/>
        <end position="178"/>
    </location>
</feature>
<dbReference type="InterPro" id="IPR006685">
    <property type="entry name" value="MscS_channel_2nd"/>
</dbReference>
<dbReference type="InterPro" id="IPR011014">
    <property type="entry name" value="MscS_channel_TM-2"/>
</dbReference>
<dbReference type="Pfam" id="PF00924">
    <property type="entry name" value="MS_channel_2nd"/>
    <property type="match status" value="1"/>
</dbReference>
<dbReference type="SUPFAM" id="SSF82861">
    <property type="entry name" value="Mechanosensitive channel protein MscS (YggB), transmembrane region"/>
    <property type="match status" value="1"/>
</dbReference>
<feature type="domain" description="Mechanosensitive ion channel MscS" evidence="8">
    <location>
        <begin position="180"/>
        <end position="247"/>
    </location>
</feature>
<accession>A0A1C4AWS0</accession>
<keyword evidence="4 7" id="KW-0812">Transmembrane</keyword>
<evidence type="ECO:0000256" key="4">
    <source>
        <dbReference type="ARBA" id="ARBA00022692"/>
    </source>
</evidence>
<dbReference type="RefSeq" id="WP_092462792.1">
    <property type="nucleotide sequence ID" value="NZ_BJEE01000006.1"/>
</dbReference>
<dbReference type="Proteomes" id="UP000199268">
    <property type="component" value="Unassembled WGS sequence"/>
</dbReference>
<dbReference type="PANTHER" id="PTHR30566">
    <property type="entry name" value="YNAI-RELATED MECHANOSENSITIVE ION CHANNEL"/>
    <property type="match status" value="1"/>
</dbReference>
<comment type="subcellular location">
    <subcellularLocation>
        <location evidence="1">Cell membrane</location>
        <topology evidence="1">Multi-pass membrane protein</topology>
    </subcellularLocation>
</comment>
<evidence type="ECO:0000256" key="3">
    <source>
        <dbReference type="ARBA" id="ARBA00022475"/>
    </source>
</evidence>
<evidence type="ECO:0000256" key="7">
    <source>
        <dbReference type="SAM" id="Phobius"/>
    </source>
</evidence>
<gene>
    <name evidence="10" type="ORF">GA0061074_10764</name>
</gene>
<dbReference type="OrthoDB" id="9809206at2"/>
<dbReference type="SUPFAM" id="SSF50182">
    <property type="entry name" value="Sm-like ribonucleoproteins"/>
    <property type="match status" value="1"/>
</dbReference>
<keyword evidence="11" id="KW-1185">Reference proteome</keyword>
<dbReference type="EMBL" id="FMAO01000007">
    <property type="protein sequence ID" value="SCB99001.1"/>
    <property type="molecule type" value="Genomic_DNA"/>
</dbReference>
<dbReference type="Pfam" id="PF21088">
    <property type="entry name" value="MS_channel_1st"/>
    <property type="match status" value="1"/>
</dbReference>
<dbReference type="InterPro" id="IPR049142">
    <property type="entry name" value="MS_channel_1st"/>
</dbReference>
<feature type="transmembrane region" description="Helical" evidence="7">
    <location>
        <begin position="14"/>
        <end position="35"/>
    </location>
</feature>
<feature type="domain" description="Mechanosensitive ion channel transmembrane helices 2/3" evidence="9">
    <location>
        <begin position="142"/>
        <end position="179"/>
    </location>
</feature>
<evidence type="ECO:0000313" key="11">
    <source>
        <dbReference type="Proteomes" id="UP000199268"/>
    </source>
</evidence>
<evidence type="ECO:0000256" key="2">
    <source>
        <dbReference type="ARBA" id="ARBA00008017"/>
    </source>
</evidence>
<dbReference type="PANTHER" id="PTHR30566:SF5">
    <property type="entry name" value="MECHANOSENSITIVE ION CHANNEL PROTEIN 1, MITOCHONDRIAL-RELATED"/>
    <property type="match status" value="1"/>
</dbReference>
<keyword evidence="5 7" id="KW-1133">Transmembrane helix</keyword>
<evidence type="ECO:0000256" key="6">
    <source>
        <dbReference type="ARBA" id="ARBA00023136"/>
    </source>
</evidence>
<evidence type="ECO:0000256" key="5">
    <source>
        <dbReference type="ARBA" id="ARBA00022989"/>
    </source>
</evidence>
<organism evidence="10 11">
    <name type="scientific">Weissella bombi</name>
    <dbReference type="NCBI Taxonomy" id="1505725"/>
    <lineage>
        <taxon>Bacteria</taxon>
        <taxon>Bacillati</taxon>
        <taxon>Bacillota</taxon>
        <taxon>Bacilli</taxon>
        <taxon>Lactobacillales</taxon>
        <taxon>Lactobacillaceae</taxon>
        <taxon>Weissella</taxon>
    </lineage>
</organism>
<evidence type="ECO:0000259" key="9">
    <source>
        <dbReference type="Pfam" id="PF21088"/>
    </source>
</evidence>
<proteinExistence type="inferred from homology"/>
<dbReference type="Gene3D" id="2.30.30.60">
    <property type="match status" value="1"/>
</dbReference>
<dbReference type="GO" id="GO:0055085">
    <property type="term" value="P:transmembrane transport"/>
    <property type="evidence" value="ECO:0007669"/>
    <property type="project" value="InterPro"/>
</dbReference>